<dbReference type="AlphaFoldDB" id="A0A9N7UL72"/>
<organism evidence="1 2">
    <name type="scientific">Pleuronectes platessa</name>
    <name type="common">European plaice</name>
    <dbReference type="NCBI Taxonomy" id="8262"/>
    <lineage>
        <taxon>Eukaryota</taxon>
        <taxon>Metazoa</taxon>
        <taxon>Chordata</taxon>
        <taxon>Craniata</taxon>
        <taxon>Vertebrata</taxon>
        <taxon>Euteleostomi</taxon>
        <taxon>Actinopterygii</taxon>
        <taxon>Neopterygii</taxon>
        <taxon>Teleostei</taxon>
        <taxon>Neoteleostei</taxon>
        <taxon>Acanthomorphata</taxon>
        <taxon>Carangaria</taxon>
        <taxon>Pleuronectiformes</taxon>
        <taxon>Pleuronectoidei</taxon>
        <taxon>Pleuronectidae</taxon>
        <taxon>Pleuronectes</taxon>
    </lineage>
</organism>
<reference evidence="1" key="1">
    <citation type="submission" date="2020-03" db="EMBL/GenBank/DDBJ databases">
        <authorList>
            <person name="Weist P."/>
        </authorList>
    </citation>
    <scope>NUCLEOTIDE SEQUENCE</scope>
</reference>
<evidence type="ECO:0000313" key="1">
    <source>
        <dbReference type="EMBL" id="CAB1434328.1"/>
    </source>
</evidence>
<protein>
    <submittedName>
        <fullName evidence="1">Uncharacterized protein</fullName>
    </submittedName>
</protein>
<comment type="caution">
    <text evidence="1">The sequence shown here is derived from an EMBL/GenBank/DDBJ whole genome shotgun (WGS) entry which is preliminary data.</text>
</comment>
<gene>
    <name evidence="1" type="ORF">PLEPLA_LOCUS22380</name>
</gene>
<keyword evidence="2" id="KW-1185">Reference proteome</keyword>
<evidence type="ECO:0000313" key="2">
    <source>
        <dbReference type="Proteomes" id="UP001153269"/>
    </source>
</evidence>
<accession>A0A9N7UL72</accession>
<sequence>MAMGTIIIYPRAPTLNGAVSVAGAEVGTGWRGPGTAVGRVSVPSRGSLSYGARWGNPPFTRGPPPAVRLGWRLAARTVPLSKAPYSPNVPQAAYMVAHCSVTRWVKSRD</sequence>
<proteinExistence type="predicted"/>
<dbReference type="Proteomes" id="UP001153269">
    <property type="component" value="Unassembled WGS sequence"/>
</dbReference>
<dbReference type="EMBL" id="CADEAL010001653">
    <property type="protein sequence ID" value="CAB1434328.1"/>
    <property type="molecule type" value="Genomic_DNA"/>
</dbReference>
<name>A0A9N7UL72_PLEPL</name>